<evidence type="ECO:0000313" key="1">
    <source>
        <dbReference type="EMBL" id="KAI4379793.1"/>
    </source>
</evidence>
<keyword evidence="2" id="KW-1185">Reference proteome</keyword>
<evidence type="ECO:0000313" key="2">
    <source>
        <dbReference type="Proteomes" id="UP001057402"/>
    </source>
</evidence>
<protein>
    <submittedName>
        <fullName evidence="1">Uncharacterized protein</fullName>
    </submittedName>
</protein>
<gene>
    <name evidence="1" type="ORF">MLD38_006044</name>
</gene>
<dbReference type="Proteomes" id="UP001057402">
    <property type="component" value="Chromosome 3"/>
</dbReference>
<comment type="caution">
    <text evidence="1">The sequence shown here is derived from an EMBL/GenBank/DDBJ whole genome shotgun (WGS) entry which is preliminary data.</text>
</comment>
<organism evidence="1 2">
    <name type="scientific">Melastoma candidum</name>
    <dbReference type="NCBI Taxonomy" id="119954"/>
    <lineage>
        <taxon>Eukaryota</taxon>
        <taxon>Viridiplantae</taxon>
        <taxon>Streptophyta</taxon>
        <taxon>Embryophyta</taxon>
        <taxon>Tracheophyta</taxon>
        <taxon>Spermatophyta</taxon>
        <taxon>Magnoliopsida</taxon>
        <taxon>eudicotyledons</taxon>
        <taxon>Gunneridae</taxon>
        <taxon>Pentapetalae</taxon>
        <taxon>rosids</taxon>
        <taxon>malvids</taxon>
        <taxon>Myrtales</taxon>
        <taxon>Melastomataceae</taxon>
        <taxon>Melastomatoideae</taxon>
        <taxon>Melastomateae</taxon>
        <taxon>Melastoma</taxon>
    </lineage>
</organism>
<sequence length="537" mass="57605">METVSKGAGGISPSHRVIAVAAGEAHSLALTGDGKVYAWGRGMFGRLGTGSEADELSPVRVKFDDSDESTPKVVGVAAGAYHSLCVADDGSVWCWGYNIYGQVGFSGENSTAPRMMDKFTMSVSSGNREDDSEGKSSQPLKFSMVKAGGMMSLAIDKRGILWMWGSCPLQENGNSDGFALSSSSIPLPVRDFQGRTVVKVACGNEHVVALVNSPESSMGDNLLCYSWGGNSHGQLGLGDSENRSHPEIVTKFSQDTDWAVYEIACGAFHTAWLARKKLPIALTECVCCGLGENGQLGLGTTQSSLVPESVKGLPQNVHLTSVDCGLFHTSVVSSDGDVWSWGMERGLGLCPDACFSDHNAGDAIVPILIGGLRFHDPVQVACGAAHTLLVANELRGVQISWGQELVTEKKKLLKTRTPFKAAPKLIKDSLALEEIKALQTKLSTIERYAMVLHGSIFGRPLEEQDIPASLRDKGDFDIAGAWESMLESADRGMLVRLEGFYRRVLAGVKDQLLKRRIKEIIQESLQSGAQGNGRIHS</sequence>
<proteinExistence type="predicted"/>
<accession>A0ACB9RMX1</accession>
<reference evidence="2" key="1">
    <citation type="journal article" date="2023" name="Front. Plant Sci.">
        <title>Chromosomal-level genome assembly of Melastoma candidum provides insights into trichome evolution.</title>
        <authorList>
            <person name="Zhong Y."/>
            <person name="Wu W."/>
            <person name="Sun C."/>
            <person name="Zou P."/>
            <person name="Liu Y."/>
            <person name="Dai S."/>
            <person name="Zhou R."/>
        </authorList>
    </citation>
    <scope>NUCLEOTIDE SEQUENCE [LARGE SCALE GENOMIC DNA]</scope>
</reference>
<dbReference type="EMBL" id="CM042882">
    <property type="protein sequence ID" value="KAI4379793.1"/>
    <property type="molecule type" value="Genomic_DNA"/>
</dbReference>
<name>A0ACB9RMX1_9MYRT</name>